<dbReference type="AlphaFoldDB" id="A0A928Z2W0"/>
<organism evidence="1 2">
    <name type="scientific">Romeriopsis navalis LEGE 11480</name>
    <dbReference type="NCBI Taxonomy" id="2777977"/>
    <lineage>
        <taxon>Bacteria</taxon>
        <taxon>Bacillati</taxon>
        <taxon>Cyanobacteriota</taxon>
        <taxon>Cyanophyceae</taxon>
        <taxon>Leptolyngbyales</taxon>
        <taxon>Leptolyngbyaceae</taxon>
        <taxon>Romeriopsis</taxon>
        <taxon>Romeriopsis navalis</taxon>
    </lineage>
</organism>
<evidence type="ECO:0000313" key="1">
    <source>
        <dbReference type="EMBL" id="MBE9029974.1"/>
    </source>
</evidence>
<dbReference type="RefSeq" id="WP_264324801.1">
    <property type="nucleotide sequence ID" value="NZ_JADEXQ010000026.1"/>
</dbReference>
<comment type="caution">
    <text evidence="1">The sequence shown here is derived from an EMBL/GenBank/DDBJ whole genome shotgun (WGS) entry which is preliminary data.</text>
</comment>
<keyword evidence="2" id="KW-1185">Reference proteome</keyword>
<dbReference type="Proteomes" id="UP000625316">
    <property type="component" value="Unassembled WGS sequence"/>
</dbReference>
<proteinExistence type="predicted"/>
<reference evidence="1" key="1">
    <citation type="submission" date="2020-10" db="EMBL/GenBank/DDBJ databases">
        <authorList>
            <person name="Castelo-Branco R."/>
            <person name="Eusebio N."/>
            <person name="Adriana R."/>
            <person name="Vieira A."/>
            <person name="Brugerolle De Fraissinette N."/>
            <person name="Rezende De Castro R."/>
            <person name="Schneider M.P."/>
            <person name="Vasconcelos V."/>
            <person name="Leao P.N."/>
        </authorList>
    </citation>
    <scope>NUCLEOTIDE SEQUENCE</scope>
    <source>
        <strain evidence="1">LEGE 11480</strain>
    </source>
</reference>
<dbReference type="EMBL" id="JADEXQ010000026">
    <property type="protein sequence ID" value="MBE9029974.1"/>
    <property type="molecule type" value="Genomic_DNA"/>
</dbReference>
<sequence>MLRLIAFFNDLSVVRGFGLISLVGLTTTCQTVPQSVSQAVRAAECEQIADVINTNSAHMLAQPGLQHSGEAAKTTALALAALDLNDQQLHDFRTHIASVYHQVQVTGQAMAKLTQQSDRIQRNDQTQPIIERHTQAMNTLSEAITAKHFYCNDWRSPQSELS</sequence>
<protein>
    <submittedName>
        <fullName evidence="1">Uncharacterized protein</fullName>
    </submittedName>
</protein>
<evidence type="ECO:0000313" key="2">
    <source>
        <dbReference type="Proteomes" id="UP000625316"/>
    </source>
</evidence>
<name>A0A928Z2W0_9CYAN</name>
<accession>A0A928Z2W0</accession>
<gene>
    <name evidence="1" type="ORF">IQ266_09570</name>
</gene>